<accession>A0A6M0R741</accession>
<comment type="catalytic activity">
    <reaction evidence="1">
        <text>inosine + phosphate = alpha-D-ribose 1-phosphate + hypoxanthine</text>
        <dbReference type="Rhea" id="RHEA:27646"/>
        <dbReference type="ChEBI" id="CHEBI:17368"/>
        <dbReference type="ChEBI" id="CHEBI:17596"/>
        <dbReference type="ChEBI" id="CHEBI:43474"/>
        <dbReference type="ChEBI" id="CHEBI:57720"/>
        <dbReference type="EC" id="2.4.2.1"/>
    </reaction>
    <physiologicalReaction direction="left-to-right" evidence="1">
        <dbReference type="Rhea" id="RHEA:27647"/>
    </physiologicalReaction>
</comment>
<proteinExistence type="inferred from homology"/>
<dbReference type="InterPro" id="IPR003730">
    <property type="entry name" value="Cu_polyphenol_OxRdtase"/>
</dbReference>
<evidence type="ECO:0000256" key="8">
    <source>
        <dbReference type="ARBA" id="ARBA00047989"/>
    </source>
</evidence>
<dbReference type="PANTHER" id="PTHR30616">
    <property type="entry name" value="UNCHARACTERIZED PROTEIN YFIH"/>
    <property type="match status" value="1"/>
</dbReference>
<dbReference type="Gene3D" id="3.60.140.10">
    <property type="entry name" value="CNF1/YfiH-like putative cysteine hydrolases"/>
    <property type="match status" value="1"/>
</dbReference>
<dbReference type="RefSeq" id="WP_163248317.1">
    <property type="nucleotide sequence ID" value="NZ_SXDP01000001.1"/>
</dbReference>
<evidence type="ECO:0000256" key="5">
    <source>
        <dbReference type="ARBA" id="ARBA00022723"/>
    </source>
</evidence>
<evidence type="ECO:0000256" key="9">
    <source>
        <dbReference type="ARBA" id="ARBA00048968"/>
    </source>
</evidence>
<reference evidence="12 13" key="1">
    <citation type="submission" date="2019-04" db="EMBL/GenBank/DDBJ databases">
        <title>Genome sequencing of Clostridium botulinum Groups I-IV and Clostridium butyricum.</title>
        <authorList>
            <person name="Brunt J."/>
            <person name="Van Vliet A.H.M."/>
            <person name="Stringer S.C."/>
            <person name="Carter A.T."/>
            <person name="Peck M.W."/>
        </authorList>
    </citation>
    <scope>NUCLEOTIDE SEQUENCE [LARGE SCALE GENOMIC DNA]</scope>
    <source>
        <strain evidence="12 13">IFR 18/094</strain>
    </source>
</reference>
<evidence type="ECO:0000256" key="4">
    <source>
        <dbReference type="ARBA" id="ARBA00022679"/>
    </source>
</evidence>
<comment type="catalytic activity">
    <reaction evidence="9">
        <text>adenosine + phosphate = alpha-D-ribose 1-phosphate + adenine</text>
        <dbReference type="Rhea" id="RHEA:27642"/>
        <dbReference type="ChEBI" id="CHEBI:16335"/>
        <dbReference type="ChEBI" id="CHEBI:16708"/>
        <dbReference type="ChEBI" id="CHEBI:43474"/>
        <dbReference type="ChEBI" id="CHEBI:57720"/>
        <dbReference type="EC" id="2.4.2.1"/>
    </reaction>
    <physiologicalReaction direction="left-to-right" evidence="9">
        <dbReference type="Rhea" id="RHEA:27643"/>
    </physiologicalReaction>
</comment>
<dbReference type="PANTHER" id="PTHR30616:SF2">
    <property type="entry name" value="PURINE NUCLEOSIDE PHOSPHORYLASE LACC1"/>
    <property type="match status" value="1"/>
</dbReference>
<gene>
    <name evidence="12" type="primary">pgeF</name>
    <name evidence="12" type="ORF">FDF74_02055</name>
</gene>
<dbReference type="Proteomes" id="UP000473885">
    <property type="component" value="Unassembled WGS sequence"/>
</dbReference>
<keyword evidence="5" id="KW-0479">Metal-binding</keyword>
<sequence length="239" mass="27461">MNFEKINIGQYTFLKFNYKRASFVFSTGEGNLKFNRGTKEGLDNLRNIKEWFNLKNVGYLNQIHSNIICEFKEDIHEEGDGIMTDKSSTAIGVFTADCVPILLYDSINNAIASVHSGWRGTYNHIVIESLKNMNKKYNTNAEDVVVCIGPHIGQCCYEVSYDLIQKFKEDKTYGHYKISNEKNHLNLQECIKAQLLKSGVRKENILTINMCTFCSKGYKFNSYRKTKNTAGQFSFVYIN</sequence>
<dbReference type="GO" id="GO:0017061">
    <property type="term" value="F:S-methyl-5-thioadenosine phosphorylase activity"/>
    <property type="evidence" value="ECO:0007669"/>
    <property type="project" value="UniProtKB-EC"/>
</dbReference>
<evidence type="ECO:0000256" key="6">
    <source>
        <dbReference type="ARBA" id="ARBA00022801"/>
    </source>
</evidence>
<evidence type="ECO:0000256" key="10">
    <source>
        <dbReference type="ARBA" id="ARBA00049893"/>
    </source>
</evidence>
<keyword evidence="13" id="KW-1185">Reference proteome</keyword>
<dbReference type="CDD" id="cd16833">
    <property type="entry name" value="YfiH"/>
    <property type="match status" value="1"/>
</dbReference>
<comment type="catalytic activity">
    <reaction evidence="10">
        <text>S-methyl-5'-thioadenosine + phosphate = 5-(methylsulfanyl)-alpha-D-ribose 1-phosphate + adenine</text>
        <dbReference type="Rhea" id="RHEA:11852"/>
        <dbReference type="ChEBI" id="CHEBI:16708"/>
        <dbReference type="ChEBI" id="CHEBI:17509"/>
        <dbReference type="ChEBI" id="CHEBI:43474"/>
        <dbReference type="ChEBI" id="CHEBI:58533"/>
        <dbReference type="EC" id="2.4.2.28"/>
    </reaction>
    <physiologicalReaction direction="left-to-right" evidence="10">
        <dbReference type="Rhea" id="RHEA:11853"/>
    </physiologicalReaction>
</comment>
<dbReference type="NCBIfam" id="TIGR00726">
    <property type="entry name" value="peptidoglycan editing factor PgeF"/>
    <property type="match status" value="1"/>
</dbReference>
<keyword evidence="7" id="KW-0862">Zinc</keyword>
<evidence type="ECO:0000256" key="1">
    <source>
        <dbReference type="ARBA" id="ARBA00000553"/>
    </source>
</evidence>
<evidence type="ECO:0000256" key="3">
    <source>
        <dbReference type="ARBA" id="ARBA00007353"/>
    </source>
</evidence>
<comment type="caution">
    <text evidence="12">The sequence shown here is derived from an EMBL/GenBank/DDBJ whole genome shotgun (WGS) entry which is preliminary data.</text>
</comment>
<dbReference type="InterPro" id="IPR011324">
    <property type="entry name" value="Cytotoxic_necrot_fac-like_cat"/>
</dbReference>
<keyword evidence="6" id="KW-0378">Hydrolase</keyword>
<dbReference type="Pfam" id="PF02578">
    <property type="entry name" value="Cu-oxidase_4"/>
    <property type="match status" value="1"/>
</dbReference>
<dbReference type="GO" id="GO:0005507">
    <property type="term" value="F:copper ion binding"/>
    <property type="evidence" value="ECO:0007669"/>
    <property type="project" value="TreeGrafter"/>
</dbReference>
<name>A0A6M0R741_9CLOT</name>
<evidence type="ECO:0000313" key="13">
    <source>
        <dbReference type="Proteomes" id="UP000473885"/>
    </source>
</evidence>
<dbReference type="AlphaFoldDB" id="A0A6M0R741"/>
<dbReference type="SUPFAM" id="SSF64438">
    <property type="entry name" value="CNF1/YfiH-like putative cysteine hydrolases"/>
    <property type="match status" value="1"/>
</dbReference>
<evidence type="ECO:0000313" key="12">
    <source>
        <dbReference type="EMBL" id="NEZ45993.1"/>
    </source>
</evidence>
<dbReference type="InterPro" id="IPR038371">
    <property type="entry name" value="Cu_polyphenol_OxRdtase_sf"/>
</dbReference>
<comment type="function">
    <text evidence="2">Purine nucleoside enzyme that catalyzes the phosphorolysis of adenosine and inosine nucleosides, yielding D-ribose 1-phosphate and the respective free bases, adenine and hypoxanthine. Also catalyzes the phosphorolysis of S-methyl-5'-thioadenosine into adenine and S-methyl-5-thio-alpha-D-ribose 1-phosphate. Also has adenosine deaminase activity.</text>
</comment>
<dbReference type="GO" id="GO:0016787">
    <property type="term" value="F:hydrolase activity"/>
    <property type="evidence" value="ECO:0007669"/>
    <property type="project" value="UniProtKB-KW"/>
</dbReference>
<comment type="similarity">
    <text evidence="3 11">Belongs to the purine nucleoside phosphorylase YfiH/LACC1 family.</text>
</comment>
<evidence type="ECO:0000256" key="11">
    <source>
        <dbReference type="RuleBase" id="RU361274"/>
    </source>
</evidence>
<protein>
    <recommendedName>
        <fullName evidence="11">Purine nucleoside phosphorylase</fullName>
    </recommendedName>
</protein>
<dbReference type="EMBL" id="SXDP01000001">
    <property type="protein sequence ID" value="NEZ45993.1"/>
    <property type="molecule type" value="Genomic_DNA"/>
</dbReference>
<organism evidence="12 13">
    <name type="scientific">Clostridium niameyense</name>
    <dbReference type="NCBI Taxonomy" id="1622073"/>
    <lineage>
        <taxon>Bacteria</taxon>
        <taxon>Bacillati</taxon>
        <taxon>Bacillota</taxon>
        <taxon>Clostridia</taxon>
        <taxon>Eubacteriales</taxon>
        <taxon>Clostridiaceae</taxon>
        <taxon>Clostridium</taxon>
    </lineage>
</organism>
<evidence type="ECO:0000256" key="7">
    <source>
        <dbReference type="ARBA" id="ARBA00022833"/>
    </source>
</evidence>
<comment type="catalytic activity">
    <reaction evidence="8">
        <text>adenosine + H2O + H(+) = inosine + NH4(+)</text>
        <dbReference type="Rhea" id="RHEA:24408"/>
        <dbReference type="ChEBI" id="CHEBI:15377"/>
        <dbReference type="ChEBI" id="CHEBI:15378"/>
        <dbReference type="ChEBI" id="CHEBI:16335"/>
        <dbReference type="ChEBI" id="CHEBI:17596"/>
        <dbReference type="ChEBI" id="CHEBI:28938"/>
        <dbReference type="EC" id="3.5.4.4"/>
    </reaction>
    <physiologicalReaction direction="left-to-right" evidence="8">
        <dbReference type="Rhea" id="RHEA:24409"/>
    </physiologicalReaction>
</comment>
<evidence type="ECO:0000256" key="2">
    <source>
        <dbReference type="ARBA" id="ARBA00003215"/>
    </source>
</evidence>
<keyword evidence="4" id="KW-0808">Transferase</keyword>